<evidence type="ECO:0000256" key="1">
    <source>
        <dbReference type="SAM" id="SignalP"/>
    </source>
</evidence>
<dbReference type="SUPFAM" id="SSF49777">
    <property type="entry name" value="PEBP-like"/>
    <property type="match status" value="1"/>
</dbReference>
<dbReference type="CDD" id="cd00865">
    <property type="entry name" value="PEBP_bact_arch"/>
    <property type="match status" value="1"/>
</dbReference>
<keyword evidence="3" id="KW-1185">Reference proteome</keyword>
<protein>
    <submittedName>
        <fullName evidence="2">PBP family phospholipid-binding protein</fullName>
    </submittedName>
</protein>
<evidence type="ECO:0000313" key="2">
    <source>
        <dbReference type="EMBL" id="PSL16817.1"/>
    </source>
</evidence>
<gene>
    <name evidence="2" type="ORF">CLV44_101217</name>
</gene>
<evidence type="ECO:0000313" key="3">
    <source>
        <dbReference type="Proteomes" id="UP000242133"/>
    </source>
</evidence>
<name>A0A2P8F518_9GAMM</name>
<dbReference type="AlphaFoldDB" id="A0A2P8F518"/>
<feature type="signal peptide" evidence="1">
    <location>
        <begin position="1"/>
        <end position="23"/>
    </location>
</feature>
<dbReference type="EMBL" id="PYGI01000001">
    <property type="protein sequence ID" value="PSL16817.1"/>
    <property type="molecule type" value="Genomic_DNA"/>
</dbReference>
<sequence length="186" mass="19593">MRQFKTSVLVSLTSIFLTGAAYADSLTLSSNDIAHGEFMSKAQEFKGFGCDGGNVSPQLSWSGAPEGTQAFAVFVYDPDAPTGSGWWHWQIVNIPADVNSLPAGAGTPGSGSIPQGSIQIDNDYGTKGFGGACTPKKNGAHRYQFTVHALSQKLELPENASGALTGYMVNAHSLASSTIQALYKRD</sequence>
<dbReference type="Pfam" id="PF01161">
    <property type="entry name" value="PBP"/>
    <property type="match status" value="1"/>
</dbReference>
<comment type="caution">
    <text evidence="2">The sequence shown here is derived from an EMBL/GenBank/DDBJ whole genome shotgun (WGS) entry which is preliminary data.</text>
</comment>
<accession>A0A2P8F518</accession>
<proteinExistence type="predicted"/>
<reference evidence="2 3" key="1">
    <citation type="submission" date="2018-03" db="EMBL/GenBank/DDBJ databases">
        <title>Genomic Encyclopedia of Archaeal and Bacterial Type Strains, Phase II (KMG-II): from individual species to whole genera.</title>
        <authorList>
            <person name="Goeker M."/>
        </authorList>
    </citation>
    <scope>NUCLEOTIDE SEQUENCE [LARGE SCALE GENOMIC DNA]</scope>
    <source>
        <strain evidence="2 3">DSM 17586</strain>
    </source>
</reference>
<dbReference type="PANTHER" id="PTHR30289">
    <property type="entry name" value="UNCHARACTERIZED PROTEIN YBCL-RELATED"/>
    <property type="match status" value="1"/>
</dbReference>
<feature type="chain" id="PRO_5015155024" evidence="1">
    <location>
        <begin position="24"/>
        <end position="186"/>
    </location>
</feature>
<dbReference type="PANTHER" id="PTHR30289:SF1">
    <property type="entry name" value="PEBP (PHOSPHATIDYLETHANOLAMINE-BINDING PROTEIN) FAMILY PROTEIN"/>
    <property type="match status" value="1"/>
</dbReference>
<dbReference type="InterPro" id="IPR008914">
    <property type="entry name" value="PEBP"/>
</dbReference>
<organism evidence="2 3">
    <name type="scientific">Marinobacterium halophilum</name>
    <dbReference type="NCBI Taxonomy" id="267374"/>
    <lineage>
        <taxon>Bacteria</taxon>
        <taxon>Pseudomonadati</taxon>
        <taxon>Pseudomonadota</taxon>
        <taxon>Gammaproteobacteria</taxon>
        <taxon>Oceanospirillales</taxon>
        <taxon>Oceanospirillaceae</taxon>
        <taxon>Marinobacterium</taxon>
    </lineage>
</organism>
<dbReference type="NCBIfam" id="TIGR00481">
    <property type="entry name" value="YbhB/YbcL family Raf kinase inhibitor-like protein"/>
    <property type="match status" value="1"/>
</dbReference>
<dbReference type="InterPro" id="IPR036610">
    <property type="entry name" value="PEBP-like_sf"/>
</dbReference>
<dbReference type="Proteomes" id="UP000242133">
    <property type="component" value="Unassembled WGS sequence"/>
</dbReference>
<keyword evidence="1" id="KW-0732">Signal</keyword>
<dbReference type="Gene3D" id="3.90.280.10">
    <property type="entry name" value="PEBP-like"/>
    <property type="match status" value="1"/>
</dbReference>
<dbReference type="InterPro" id="IPR005247">
    <property type="entry name" value="YbhB_YbcL/LppC-like"/>
</dbReference>
<dbReference type="OrthoDB" id="9797506at2"/>
<dbReference type="RefSeq" id="WP_106590251.1">
    <property type="nucleotide sequence ID" value="NZ_PYGI01000001.1"/>
</dbReference>